<dbReference type="OrthoDB" id="2444174at2759"/>
<dbReference type="Pfam" id="PF19189">
    <property type="entry name" value="Mtf2"/>
    <property type="match status" value="1"/>
</dbReference>
<dbReference type="HOGENOM" id="CLU_028481_0_0_1"/>
<dbReference type="PANTHER" id="PTHR39468">
    <property type="entry name" value="CHROMOSOME 7, WHOLE GENOME SHOTGUN SEQUENCE"/>
    <property type="match status" value="1"/>
</dbReference>
<dbReference type="KEGG" id="ela:UCREL1_3816"/>
<organism evidence="3 4">
    <name type="scientific">Eutypa lata (strain UCR-EL1)</name>
    <name type="common">Grapevine dieback disease fungus</name>
    <name type="synonym">Eutypa armeniacae</name>
    <dbReference type="NCBI Taxonomy" id="1287681"/>
    <lineage>
        <taxon>Eukaryota</taxon>
        <taxon>Fungi</taxon>
        <taxon>Dikarya</taxon>
        <taxon>Ascomycota</taxon>
        <taxon>Pezizomycotina</taxon>
        <taxon>Sordariomycetes</taxon>
        <taxon>Xylariomycetidae</taxon>
        <taxon>Xylariales</taxon>
        <taxon>Diatrypaceae</taxon>
        <taxon>Eutypa</taxon>
    </lineage>
</organism>
<evidence type="ECO:0000313" key="4">
    <source>
        <dbReference type="Proteomes" id="UP000012174"/>
    </source>
</evidence>
<dbReference type="InterPro" id="IPR040009">
    <property type="entry name" value="Mtf2/C5D6.12-like"/>
</dbReference>
<dbReference type="AlphaFoldDB" id="M7TRA3"/>
<sequence length="488" mass="53773">MSSTTFLPFLYQTRTILKSPRIPVALLRSFHATSRSLKDEIPFASEVGDDNISFDSTKRGTITPTERQIFERIFADIHARGLKPNLREDGAAPSPPSASTTARSAMLIMQQAAQDAGQARPSTVTAPGLLAGAAKDRNKALLRFPPELRAAASKALNTIGPSTPGRIYGGASSADAAAVEEEEGWKAPAHTFMRKFELDAKRHPERMRVEGLITAARTDYELWEVLEKEVFTMPAKLGLDQKPEMEEEGEEEEEEHTTKKATSTRGRKKNKEDLEAVAASKVELQSSNAEHDSETGVEAEAETVVASETTTAESEESLDAESPVPPEKMSLYVHGPLYPAYLLLALRRLDTAFSASSPLALNMLPRIKELGLESYVLGVSTPFYNELLEIYWSRYGDLSGMLDLLEEMRHCGLYFDHQTSSILSQVQASVNKLARGGSGSSSGRGEYGLFAAAIMTMPQYERSVRERIRHWHQAVDMSIEQRGDDIGY</sequence>
<evidence type="ECO:0000256" key="1">
    <source>
        <dbReference type="SAM" id="MobiDB-lite"/>
    </source>
</evidence>
<proteinExistence type="predicted"/>
<accession>M7TRA3</accession>
<dbReference type="EMBL" id="KB706127">
    <property type="protein sequence ID" value="EMR69175.1"/>
    <property type="molecule type" value="Genomic_DNA"/>
</dbReference>
<evidence type="ECO:0000259" key="2">
    <source>
        <dbReference type="Pfam" id="PF19189"/>
    </source>
</evidence>
<keyword evidence="4" id="KW-1185">Reference proteome</keyword>
<dbReference type="Proteomes" id="UP000012174">
    <property type="component" value="Unassembled WGS sequence"/>
</dbReference>
<feature type="compositionally biased region" description="Low complexity" evidence="1">
    <location>
        <begin position="302"/>
        <end position="312"/>
    </location>
</feature>
<dbReference type="eggNOG" id="ENOG502S7AT">
    <property type="taxonomic scope" value="Eukaryota"/>
</dbReference>
<protein>
    <recommendedName>
        <fullName evidence="2">Mtf2-like C-terminal domain-containing protein</fullName>
    </recommendedName>
</protein>
<feature type="domain" description="Mtf2-like C-terminal" evidence="2">
    <location>
        <begin position="213"/>
        <end position="438"/>
    </location>
</feature>
<name>M7TRA3_EUTLA</name>
<dbReference type="GO" id="GO:0005739">
    <property type="term" value="C:mitochondrion"/>
    <property type="evidence" value="ECO:0007669"/>
    <property type="project" value="InterPro"/>
</dbReference>
<reference evidence="4" key="1">
    <citation type="journal article" date="2013" name="Genome Announc.">
        <title>Draft genome sequence of the grapevine dieback fungus Eutypa lata UCR-EL1.</title>
        <authorList>
            <person name="Blanco-Ulate B."/>
            <person name="Rolshausen P.E."/>
            <person name="Cantu D."/>
        </authorList>
    </citation>
    <scope>NUCLEOTIDE SEQUENCE [LARGE SCALE GENOMIC DNA]</scope>
    <source>
        <strain evidence="4">UCR-EL1</strain>
    </source>
</reference>
<dbReference type="STRING" id="1287681.M7TRA3"/>
<evidence type="ECO:0000313" key="3">
    <source>
        <dbReference type="EMBL" id="EMR69175.1"/>
    </source>
</evidence>
<dbReference type="OMA" id="GPLYPAY"/>
<feature type="region of interest" description="Disordered" evidence="1">
    <location>
        <begin position="237"/>
        <end position="325"/>
    </location>
</feature>
<dbReference type="PANTHER" id="PTHR39468:SF1">
    <property type="entry name" value="MTF2-LIKE C-TERMINAL DOMAIN-CONTAINING PROTEIN"/>
    <property type="match status" value="1"/>
</dbReference>
<gene>
    <name evidence="3" type="ORF">UCREL1_3816</name>
</gene>
<feature type="compositionally biased region" description="Acidic residues" evidence="1">
    <location>
        <begin position="245"/>
        <end position="255"/>
    </location>
</feature>
<dbReference type="InterPro" id="IPR043837">
    <property type="entry name" value="Mtf2-like_C"/>
</dbReference>